<dbReference type="STRING" id="1121331.SAMN02745248_00156"/>
<evidence type="ECO:0000256" key="2">
    <source>
        <dbReference type="ARBA" id="ARBA00023002"/>
    </source>
</evidence>
<dbReference type="PRINTS" id="PR00080">
    <property type="entry name" value="SDRFAMILY"/>
</dbReference>
<evidence type="ECO:0000256" key="1">
    <source>
        <dbReference type="ARBA" id="ARBA00006484"/>
    </source>
</evidence>
<evidence type="ECO:0000313" key="5">
    <source>
        <dbReference type="Proteomes" id="UP000183952"/>
    </source>
</evidence>
<dbReference type="Gene3D" id="3.40.50.720">
    <property type="entry name" value="NAD(P)-binding Rossmann-like Domain"/>
    <property type="match status" value="1"/>
</dbReference>
<dbReference type="SUPFAM" id="SSF51735">
    <property type="entry name" value="NAD(P)-binding Rossmann-fold domains"/>
    <property type="match status" value="1"/>
</dbReference>
<reference evidence="4 5" key="1">
    <citation type="submission" date="2016-11" db="EMBL/GenBank/DDBJ databases">
        <authorList>
            <person name="Jaros S."/>
            <person name="Januszkiewicz K."/>
            <person name="Wedrychowicz H."/>
        </authorList>
    </citation>
    <scope>NUCLEOTIDE SEQUENCE [LARGE SCALE GENOMIC DNA]</scope>
    <source>
        <strain evidence="4 5">DSM 3090</strain>
    </source>
</reference>
<keyword evidence="5" id="KW-1185">Reference proteome</keyword>
<keyword evidence="2" id="KW-0560">Oxidoreductase</keyword>
<dbReference type="InterPro" id="IPR036291">
    <property type="entry name" value="NAD(P)-bd_dom_sf"/>
</dbReference>
<evidence type="ECO:0008006" key="6">
    <source>
        <dbReference type="Google" id="ProtNLM"/>
    </source>
</evidence>
<proteinExistence type="inferred from homology"/>
<evidence type="ECO:0000313" key="4">
    <source>
        <dbReference type="EMBL" id="SHJ44989.1"/>
    </source>
</evidence>
<dbReference type="Pfam" id="PF00106">
    <property type="entry name" value="adh_short"/>
    <property type="match status" value="1"/>
</dbReference>
<protein>
    <recommendedName>
        <fullName evidence="6">Short-chain dehydrogenase</fullName>
    </recommendedName>
</protein>
<sequence>MFEEKPWAVITGASSGIGRAMVYKLAEEGYNIILLARRVHLLEILKDELEKKFSCECEFYGVDLRIPKEIQWFCQKIKCKDIDIFINNAGLGACGDFLHMDFEKNKYIIDVNITALAQLTHFVGNMMKYRGKGTILNVASTGAYEPGPFISTYYASKSFVLSLSEALYVELKPYNVLVSALCPGTTKSEFAYNSGKGQLKNAMDPYKVADIAYKGIKKGKRLIIPGAVNKIAVFACKILPGNLTAYIVGKIQSDAINKYRLEDEKNESESEKNS</sequence>
<organism evidence="4 5">
    <name type="scientific">Hathewaya proteolytica DSM 3090</name>
    <dbReference type="NCBI Taxonomy" id="1121331"/>
    <lineage>
        <taxon>Bacteria</taxon>
        <taxon>Bacillati</taxon>
        <taxon>Bacillota</taxon>
        <taxon>Clostridia</taxon>
        <taxon>Eubacteriales</taxon>
        <taxon>Clostridiaceae</taxon>
        <taxon>Hathewaya</taxon>
    </lineage>
</organism>
<accession>A0A1M6JE35</accession>
<name>A0A1M6JE35_9CLOT</name>
<evidence type="ECO:0000256" key="3">
    <source>
        <dbReference type="RuleBase" id="RU000363"/>
    </source>
</evidence>
<dbReference type="InterPro" id="IPR002347">
    <property type="entry name" value="SDR_fam"/>
</dbReference>
<gene>
    <name evidence="4" type="ORF">SAMN02745248_00156</name>
</gene>
<dbReference type="RefSeq" id="WP_242942300.1">
    <property type="nucleotide sequence ID" value="NZ_FRAD01000003.1"/>
</dbReference>
<comment type="similarity">
    <text evidence="1 3">Belongs to the short-chain dehydrogenases/reductases (SDR) family.</text>
</comment>
<dbReference type="CDD" id="cd05233">
    <property type="entry name" value="SDR_c"/>
    <property type="match status" value="1"/>
</dbReference>
<dbReference type="PRINTS" id="PR00081">
    <property type="entry name" value="GDHRDH"/>
</dbReference>
<dbReference type="Proteomes" id="UP000183952">
    <property type="component" value="Unassembled WGS sequence"/>
</dbReference>
<dbReference type="PANTHER" id="PTHR43086">
    <property type="entry name" value="VERY-LONG-CHAIN 3-OXOOACYL-COA REDUCTASE"/>
    <property type="match status" value="1"/>
</dbReference>
<dbReference type="PIRSF" id="PIRSF000126">
    <property type="entry name" value="11-beta-HSD1"/>
    <property type="match status" value="1"/>
</dbReference>
<dbReference type="PANTHER" id="PTHR43086:SF3">
    <property type="entry name" value="NADP-DEPENDENT 3-HYDROXY ACID DEHYDROGENASE YDFG"/>
    <property type="match status" value="1"/>
</dbReference>
<dbReference type="GO" id="GO:0016491">
    <property type="term" value="F:oxidoreductase activity"/>
    <property type="evidence" value="ECO:0007669"/>
    <property type="project" value="UniProtKB-KW"/>
</dbReference>
<dbReference type="EMBL" id="FRAD01000003">
    <property type="protein sequence ID" value="SHJ44989.1"/>
    <property type="molecule type" value="Genomic_DNA"/>
</dbReference>
<dbReference type="AlphaFoldDB" id="A0A1M6JE35"/>